<evidence type="ECO:0000313" key="3">
    <source>
        <dbReference type="EMBL" id="GJE60227.1"/>
    </source>
</evidence>
<evidence type="ECO:0000259" key="2">
    <source>
        <dbReference type="Pfam" id="PF13649"/>
    </source>
</evidence>
<evidence type="ECO:0000313" key="4">
    <source>
        <dbReference type="Proteomes" id="UP001055057"/>
    </source>
</evidence>
<dbReference type="Pfam" id="PF13649">
    <property type="entry name" value="Methyltransf_25"/>
    <property type="match status" value="1"/>
</dbReference>
<name>A0ABQ4TZB8_9HYPH</name>
<comment type="caution">
    <text evidence="3">The sequence shown here is derived from an EMBL/GenBank/DDBJ whole genome shotgun (WGS) entry which is preliminary data.</text>
</comment>
<reference evidence="3" key="1">
    <citation type="journal article" date="2021" name="Front. Microbiol.">
        <title>Comprehensive Comparative Genomics and Phenotyping of Methylobacterium Species.</title>
        <authorList>
            <person name="Alessa O."/>
            <person name="Ogura Y."/>
            <person name="Fujitani Y."/>
            <person name="Takami H."/>
            <person name="Hayashi T."/>
            <person name="Sahin N."/>
            <person name="Tani A."/>
        </authorList>
    </citation>
    <scope>NUCLEOTIDE SEQUENCE</scope>
    <source>
        <strain evidence="3">DSM 23632</strain>
    </source>
</reference>
<dbReference type="RefSeq" id="WP_238182765.1">
    <property type="nucleotide sequence ID" value="NZ_BPRB01000121.1"/>
</dbReference>
<feature type="domain" description="Methyltransferase" evidence="2">
    <location>
        <begin position="44"/>
        <end position="136"/>
    </location>
</feature>
<proteinExistence type="predicted"/>
<dbReference type="CDD" id="cd02440">
    <property type="entry name" value="AdoMet_MTases"/>
    <property type="match status" value="1"/>
</dbReference>
<keyword evidence="3" id="KW-0830">Ubiquinone</keyword>
<dbReference type="InterPro" id="IPR041698">
    <property type="entry name" value="Methyltransf_25"/>
</dbReference>
<dbReference type="InterPro" id="IPR029063">
    <property type="entry name" value="SAM-dependent_MTases_sf"/>
</dbReference>
<dbReference type="EMBL" id="BPRB01000121">
    <property type="protein sequence ID" value="GJE60227.1"/>
    <property type="molecule type" value="Genomic_DNA"/>
</dbReference>
<protein>
    <submittedName>
        <fullName evidence="3">Ubiquinone biosynthesis O-methyltransferase, mitochondrial</fullName>
    </submittedName>
</protein>
<dbReference type="SUPFAM" id="SSF53335">
    <property type="entry name" value="S-adenosyl-L-methionine-dependent methyltransferases"/>
    <property type="match status" value="1"/>
</dbReference>
<gene>
    <name evidence="3" type="primary">COQ3_4</name>
    <name evidence="3" type="ORF">MPOCJGCO_2338</name>
</gene>
<keyword evidence="1" id="KW-0808">Transferase</keyword>
<organism evidence="3 4">
    <name type="scientific">Methylobacterium trifolii</name>
    <dbReference type="NCBI Taxonomy" id="1003092"/>
    <lineage>
        <taxon>Bacteria</taxon>
        <taxon>Pseudomonadati</taxon>
        <taxon>Pseudomonadota</taxon>
        <taxon>Alphaproteobacteria</taxon>
        <taxon>Hyphomicrobiales</taxon>
        <taxon>Methylobacteriaceae</taxon>
        <taxon>Methylobacterium</taxon>
    </lineage>
</organism>
<reference evidence="3" key="2">
    <citation type="submission" date="2021-08" db="EMBL/GenBank/DDBJ databases">
        <authorList>
            <person name="Tani A."/>
            <person name="Ola A."/>
            <person name="Ogura Y."/>
            <person name="Katsura K."/>
            <person name="Hayashi T."/>
        </authorList>
    </citation>
    <scope>NUCLEOTIDE SEQUENCE</scope>
    <source>
        <strain evidence="3">DSM 23632</strain>
    </source>
</reference>
<evidence type="ECO:0000256" key="1">
    <source>
        <dbReference type="ARBA" id="ARBA00022679"/>
    </source>
</evidence>
<accession>A0ABQ4TZB8</accession>
<dbReference type="PANTHER" id="PTHR43861">
    <property type="entry name" value="TRANS-ACONITATE 2-METHYLTRANSFERASE-RELATED"/>
    <property type="match status" value="1"/>
</dbReference>
<dbReference type="Gene3D" id="3.40.50.150">
    <property type="entry name" value="Vaccinia Virus protein VP39"/>
    <property type="match status" value="1"/>
</dbReference>
<sequence>MKNEAEVFWDRNFEGMEAAHLSKEVGHAVSEAVAFFGPLKGKRVLDLGCGNGGTSLFLAAAGAEVTAVDFSAVAIDTLNRHVREAGITNLTGIQADARDIARLGTFDFIFGSFILHHIEPFSEFSRTLRSTLNAGGKAYFFENNAASNLLIWFRRNVVGKFGVPRYGDDDEFPLSPAEVDMLRQHFQVQVRIPEMLFFQLASIYVFKRKLLSVAKMMDDFAYRLEALRRYSYRQSILLQA</sequence>
<dbReference type="Proteomes" id="UP001055057">
    <property type="component" value="Unassembled WGS sequence"/>
</dbReference>
<keyword evidence="4" id="KW-1185">Reference proteome</keyword>